<name>A0A835GWM8_9MAGN</name>
<proteinExistence type="inferred from homology"/>
<evidence type="ECO:0000256" key="1">
    <source>
        <dbReference type="ARBA" id="ARBA00009740"/>
    </source>
</evidence>
<reference evidence="3 4" key="1">
    <citation type="submission" date="2020-10" db="EMBL/GenBank/DDBJ databases">
        <title>The Coptis chinensis genome and diversification of protoberbering-type alkaloids.</title>
        <authorList>
            <person name="Wang B."/>
            <person name="Shu S."/>
            <person name="Song C."/>
            <person name="Liu Y."/>
        </authorList>
    </citation>
    <scope>NUCLEOTIDE SEQUENCE [LARGE SCALE GENOMIC DNA]</scope>
    <source>
        <strain evidence="3">HL-2020</strain>
        <tissue evidence="3">Leaf</tissue>
    </source>
</reference>
<evidence type="ECO:0000256" key="2">
    <source>
        <dbReference type="SAM" id="MobiDB-lite"/>
    </source>
</evidence>
<dbReference type="AlphaFoldDB" id="A0A835GWM8"/>
<evidence type="ECO:0000313" key="4">
    <source>
        <dbReference type="Proteomes" id="UP000631114"/>
    </source>
</evidence>
<organism evidence="3 4">
    <name type="scientific">Coptis chinensis</name>
    <dbReference type="NCBI Taxonomy" id="261450"/>
    <lineage>
        <taxon>Eukaryota</taxon>
        <taxon>Viridiplantae</taxon>
        <taxon>Streptophyta</taxon>
        <taxon>Embryophyta</taxon>
        <taxon>Tracheophyta</taxon>
        <taxon>Spermatophyta</taxon>
        <taxon>Magnoliopsida</taxon>
        <taxon>Ranunculales</taxon>
        <taxon>Ranunculaceae</taxon>
        <taxon>Coptidoideae</taxon>
        <taxon>Coptis</taxon>
    </lineage>
</organism>
<dbReference type="PANTHER" id="PTHR31360:SF1">
    <property type="entry name" value="OIL BODY-ASSOCIATED PROTEIN 2A"/>
    <property type="match status" value="1"/>
</dbReference>
<feature type="region of interest" description="Disordered" evidence="2">
    <location>
        <begin position="134"/>
        <end position="167"/>
    </location>
</feature>
<dbReference type="PANTHER" id="PTHR31360">
    <property type="match status" value="1"/>
</dbReference>
<evidence type="ECO:0000313" key="3">
    <source>
        <dbReference type="EMBL" id="KAF9587507.1"/>
    </source>
</evidence>
<dbReference type="InterPro" id="IPR010686">
    <property type="entry name" value="OBAP-like"/>
</dbReference>
<comment type="caution">
    <text evidence="3">The sequence shown here is derived from an EMBL/GenBank/DDBJ whole genome shotgun (WGS) entry which is preliminary data.</text>
</comment>
<dbReference type="OrthoDB" id="1901244at2759"/>
<dbReference type="EMBL" id="JADFTS010000009">
    <property type="protein sequence ID" value="KAF9587507.1"/>
    <property type="molecule type" value="Genomic_DNA"/>
</dbReference>
<protein>
    <submittedName>
        <fullName evidence="3">Uncharacterized protein</fullName>
    </submittedName>
</protein>
<gene>
    <name evidence="3" type="ORF">IFM89_003525</name>
</gene>
<feature type="compositionally biased region" description="Basic and acidic residues" evidence="2">
    <location>
        <begin position="151"/>
        <end position="167"/>
    </location>
</feature>
<comment type="similarity">
    <text evidence="1">Belongs to the OBAP family.</text>
</comment>
<dbReference type="Proteomes" id="UP000631114">
    <property type="component" value="Unassembled WGS sequence"/>
</dbReference>
<accession>A0A835GWM8</accession>
<keyword evidence="4" id="KW-1185">Reference proteome</keyword>
<dbReference type="Pfam" id="PF06884">
    <property type="entry name" value="DUF1264"/>
    <property type="match status" value="1"/>
</dbReference>
<sequence>MEEQTTQQHQQHECTLATYNDENMVNWQIKTSHHYLIHRLNQELFRCAIYDSDDPSTERLVGVEHIISERIYNVLPPDERKLWHSHAYDNEMLKEKLWVNLLVVEVLKRTELPDLSRSYGKFWCTSELKSGDALPLGMPSRQPSAMDGMSSEDHLAGEVDAEGRKSN</sequence>